<name>A0A948TN84_9BACT</name>
<feature type="chain" id="PRO_5036701735" evidence="1">
    <location>
        <begin position="20"/>
        <end position="455"/>
    </location>
</feature>
<accession>A0A948TN84</accession>
<dbReference type="Gene3D" id="2.30.180.10">
    <property type="entry name" value="FAS1 domain"/>
    <property type="match status" value="1"/>
</dbReference>
<gene>
    <name evidence="3" type="ORF">H9928_07540</name>
</gene>
<feature type="domain" description="FAS1" evidence="2">
    <location>
        <begin position="38"/>
        <end position="159"/>
    </location>
</feature>
<dbReference type="PROSITE" id="PS51257">
    <property type="entry name" value="PROKAR_LIPOPROTEIN"/>
    <property type="match status" value="1"/>
</dbReference>
<proteinExistence type="predicted"/>
<dbReference type="EMBL" id="JAHLFJ010000071">
    <property type="protein sequence ID" value="MBU3856389.1"/>
    <property type="molecule type" value="Genomic_DNA"/>
</dbReference>
<feature type="signal peptide" evidence="1">
    <location>
        <begin position="1"/>
        <end position="19"/>
    </location>
</feature>
<dbReference type="SUPFAM" id="SSF82153">
    <property type="entry name" value="FAS1 domain"/>
    <property type="match status" value="1"/>
</dbReference>
<dbReference type="PROSITE" id="PS50213">
    <property type="entry name" value="FAS1"/>
    <property type="match status" value="1"/>
</dbReference>
<evidence type="ECO:0000313" key="4">
    <source>
        <dbReference type="Proteomes" id="UP000784286"/>
    </source>
</evidence>
<dbReference type="Gene3D" id="1.25.40.390">
    <property type="match status" value="1"/>
</dbReference>
<dbReference type="InterPro" id="IPR011990">
    <property type="entry name" value="TPR-like_helical_dom_sf"/>
</dbReference>
<organism evidence="3 4">
    <name type="scientific">Candidatus Phocaeicola excrementipullorum</name>
    <dbReference type="NCBI Taxonomy" id="2838731"/>
    <lineage>
        <taxon>Bacteria</taxon>
        <taxon>Pseudomonadati</taxon>
        <taxon>Bacteroidota</taxon>
        <taxon>Bacteroidia</taxon>
        <taxon>Bacteroidales</taxon>
        <taxon>Bacteroidaceae</taxon>
        <taxon>Phocaeicola</taxon>
    </lineage>
</organism>
<keyword evidence="1" id="KW-0732">Signal</keyword>
<dbReference type="AlphaFoldDB" id="A0A948TN84"/>
<dbReference type="Proteomes" id="UP000784286">
    <property type="component" value="Unassembled WGS sequence"/>
</dbReference>
<reference evidence="3" key="2">
    <citation type="submission" date="2021-04" db="EMBL/GenBank/DDBJ databases">
        <authorList>
            <person name="Gilroy R."/>
        </authorList>
    </citation>
    <scope>NUCLEOTIDE SEQUENCE</scope>
    <source>
        <strain evidence="3">8470</strain>
    </source>
</reference>
<evidence type="ECO:0000259" key="2">
    <source>
        <dbReference type="PROSITE" id="PS50213"/>
    </source>
</evidence>
<protein>
    <submittedName>
        <fullName evidence="3">Fasciclin domain-containing protein</fullName>
    </submittedName>
</protein>
<dbReference type="InterPro" id="IPR000782">
    <property type="entry name" value="FAS1_domain"/>
</dbReference>
<comment type="caution">
    <text evidence="3">The sequence shown here is derived from an EMBL/GenBank/DDBJ whole genome shotgun (WGS) entry which is preliminary data.</text>
</comment>
<evidence type="ECO:0000313" key="3">
    <source>
        <dbReference type="EMBL" id="MBU3856389.1"/>
    </source>
</evidence>
<evidence type="ECO:0000256" key="1">
    <source>
        <dbReference type="SAM" id="SignalP"/>
    </source>
</evidence>
<dbReference type="InterPro" id="IPR036378">
    <property type="entry name" value="FAS1_dom_sf"/>
</dbReference>
<reference evidence="3" key="1">
    <citation type="journal article" date="2021" name="PeerJ">
        <title>Extensive microbial diversity within the chicken gut microbiome revealed by metagenomics and culture.</title>
        <authorList>
            <person name="Gilroy R."/>
            <person name="Ravi A."/>
            <person name="Getino M."/>
            <person name="Pursley I."/>
            <person name="Horton D.L."/>
            <person name="Alikhan N.F."/>
            <person name="Baker D."/>
            <person name="Gharbi K."/>
            <person name="Hall N."/>
            <person name="Watson M."/>
            <person name="Adriaenssens E.M."/>
            <person name="Foster-Nyarko E."/>
            <person name="Jarju S."/>
            <person name="Secka A."/>
            <person name="Antonio M."/>
            <person name="Oren A."/>
            <person name="Chaudhuri R.R."/>
            <person name="La Ragione R."/>
            <person name="Hildebrand F."/>
            <person name="Pallen M.J."/>
        </authorList>
    </citation>
    <scope>NUCLEOTIDE SEQUENCE</scope>
    <source>
        <strain evidence="3">8470</strain>
    </source>
</reference>
<dbReference type="SUPFAM" id="SSF48452">
    <property type="entry name" value="TPR-like"/>
    <property type="match status" value="1"/>
</dbReference>
<dbReference type="Pfam" id="PF02469">
    <property type="entry name" value="Fasciclin"/>
    <property type="match status" value="1"/>
</dbReference>
<sequence>MKKFFQYALACTLAFTAYACSEDENTPTPPPSKGEQAVEQVINVLEEKPELSQFAELLKTADVSDLQEEKLTVFAVKNETAAWNRSRALAMDSTALKRHIAKGSYTKDQLTDGTVLKSINEENLYITREGNAVSVNGVEIEGEAIPAGNSYIYVVPEIIESQAEPTIPQDSVSVSDISYLWRNTMNNYLSKNWEVEAKLTTGYGGFTYNDIAELSDEYWNTAYQTLAEGEKYLAQLAESEEGRNLSDTIKVEKALIQTQLYGYYGKYVDGENVCTADDLILSCETLVDLLPGAMRDAASLLSAKVLLYNEQYAGAVTYSEMILANGNYALGENEVIWKGYTDAFGSSVDPLLLQEVYIIAAIAHYKNGNVPKALELLNVIAEPPISSIEDIDTSIYLNLLKGTGETYPYYRLLTSMDISVSYPLDFGFDISKHLLLPVPQDALNENTGLIQNPNY</sequence>